<name>A0AAC8Q4T7_9BACT</name>
<organism evidence="1 2">
    <name type="scientific">Archangium gephyra</name>
    <dbReference type="NCBI Taxonomy" id="48"/>
    <lineage>
        <taxon>Bacteria</taxon>
        <taxon>Pseudomonadati</taxon>
        <taxon>Myxococcota</taxon>
        <taxon>Myxococcia</taxon>
        <taxon>Myxococcales</taxon>
        <taxon>Cystobacterineae</taxon>
        <taxon>Archangiaceae</taxon>
        <taxon>Archangium</taxon>
    </lineage>
</organism>
<dbReference type="EMBL" id="CP011509">
    <property type="protein sequence ID" value="AKJ01004.1"/>
    <property type="molecule type" value="Genomic_DNA"/>
</dbReference>
<dbReference type="AlphaFoldDB" id="A0AAC8Q4T7"/>
<gene>
    <name evidence="1" type="ORF">AA314_02630</name>
</gene>
<dbReference type="KEGG" id="age:AA314_02630"/>
<evidence type="ECO:0000313" key="2">
    <source>
        <dbReference type="Proteomes" id="UP000035579"/>
    </source>
</evidence>
<sequence>MVNRGVFTIVGGIMETNGSSNLLTLTLEQVREAILAHLKEGNAGHYNIGRLYNYVVDNKLAEQKKYESAQVYFNQHIQELSQSTLSRYGAVARDFTEEACRTHGVMKLYTLRTYAKEADIQPAAGDPGLTPIEVPREGGKVERKPFAECSLEELKQAAKHKRKPSRATMPATDAARIQFMRDSFSRHFAQGGRVQLKTSTKGGETLLTIQGVPLAQVERLMEALLDGFQPQPVRAVG</sequence>
<reference evidence="1 2" key="1">
    <citation type="submission" date="2015-05" db="EMBL/GenBank/DDBJ databases">
        <title>Genome assembly of Archangium gephyra DSM 2261.</title>
        <authorList>
            <person name="Sharma G."/>
            <person name="Subramanian S."/>
        </authorList>
    </citation>
    <scope>NUCLEOTIDE SEQUENCE [LARGE SCALE GENOMIC DNA]</scope>
    <source>
        <strain evidence="1 2">DSM 2261</strain>
    </source>
</reference>
<protein>
    <submittedName>
        <fullName evidence="1">Uncharacterized protein</fullName>
    </submittedName>
</protein>
<proteinExistence type="predicted"/>
<dbReference type="Proteomes" id="UP000035579">
    <property type="component" value="Chromosome"/>
</dbReference>
<evidence type="ECO:0000313" key="1">
    <source>
        <dbReference type="EMBL" id="AKJ01004.1"/>
    </source>
</evidence>
<accession>A0AAC8Q4T7</accession>